<sequence length="163" mass="18959">MTLPVSFFLPKYDKIDLHKLWRKRTHRCMESLSYNSSNQSRTPKYLPARQIPSNFSYVAAIRSSPFQPPSPQVSQNFNQALTNATAQYLNEGSRYGDRGFPLNHPLSSMKNDLLSEDSRRTKKLSWKTILILQPFLKPYFFLDGLKKLEKRWAKCIELKGVLC</sequence>
<evidence type="ECO:0000313" key="2">
    <source>
        <dbReference type="Proteomes" id="UP001054945"/>
    </source>
</evidence>
<proteinExistence type="predicted"/>
<dbReference type="Proteomes" id="UP001054945">
    <property type="component" value="Unassembled WGS sequence"/>
</dbReference>
<organism evidence="1 2">
    <name type="scientific">Caerostris extrusa</name>
    <name type="common">Bark spider</name>
    <name type="synonym">Caerostris bankana</name>
    <dbReference type="NCBI Taxonomy" id="172846"/>
    <lineage>
        <taxon>Eukaryota</taxon>
        <taxon>Metazoa</taxon>
        <taxon>Ecdysozoa</taxon>
        <taxon>Arthropoda</taxon>
        <taxon>Chelicerata</taxon>
        <taxon>Arachnida</taxon>
        <taxon>Araneae</taxon>
        <taxon>Araneomorphae</taxon>
        <taxon>Entelegynae</taxon>
        <taxon>Araneoidea</taxon>
        <taxon>Araneidae</taxon>
        <taxon>Caerostris</taxon>
    </lineage>
</organism>
<protein>
    <submittedName>
        <fullName evidence="1">Uncharacterized protein</fullName>
    </submittedName>
</protein>
<keyword evidence="2" id="KW-1185">Reference proteome</keyword>
<accession>A0AAV4QAA8</accession>
<comment type="caution">
    <text evidence="1">The sequence shown here is derived from an EMBL/GenBank/DDBJ whole genome shotgun (WGS) entry which is preliminary data.</text>
</comment>
<dbReference type="EMBL" id="BPLR01005906">
    <property type="protein sequence ID" value="GIY05941.1"/>
    <property type="molecule type" value="Genomic_DNA"/>
</dbReference>
<name>A0AAV4QAA8_CAEEX</name>
<gene>
    <name evidence="1" type="ORF">CEXT_515091</name>
</gene>
<evidence type="ECO:0000313" key="1">
    <source>
        <dbReference type="EMBL" id="GIY05941.1"/>
    </source>
</evidence>
<reference evidence="1 2" key="1">
    <citation type="submission" date="2021-06" db="EMBL/GenBank/DDBJ databases">
        <title>Caerostris extrusa draft genome.</title>
        <authorList>
            <person name="Kono N."/>
            <person name="Arakawa K."/>
        </authorList>
    </citation>
    <scope>NUCLEOTIDE SEQUENCE [LARGE SCALE GENOMIC DNA]</scope>
</reference>
<dbReference type="AlphaFoldDB" id="A0AAV4QAA8"/>